<name>A0A9Q0L7J4_ANAIG</name>
<keyword evidence="3" id="KW-1185">Reference proteome</keyword>
<evidence type="ECO:0000256" key="1">
    <source>
        <dbReference type="SAM" id="SignalP"/>
    </source>
</evidence>
<protein>
    <submittedName>
        <fullName evidence="2">Mammalian ependymin-related protein</fullName>
    </submittedName>
</protein>
<feature type="signal peptide" evidence="1">
    <location>
        <begin position="1"/>
        <end position="15"/>
    </location>
</feature>
<feature type="chain" id="PRO_5040294840" evidence="1">
    <location>
        <begin position="16"/>
        <end position="243"/>
    </location>
</feature>
<gene>
    <name evidence="2" type="ORF">M0811_02992</name>
</gene>
<proteinExistence type="predicted"/>
<dbReference type="EMBL" id="JAPDFW010000125">
    <property type="protein sequence ID" value="KAJ5067802.1"/>
    <property type="molecule type" value="Genomic_DNA"/>
</dbReference>
<accession>A0A9Q0L7J4</accession>
<sequence>MKIIIAFLFVLAVFAMDPPLPTFPTQFATDLVIEHYDDHHRQHIVWEYDQKQNKERLRGREFEPEEYEWTLLRDYVGEKEYLVVETLDKIYCNITALSGSLPYPNFNGFTYSGQEDIDFVLCDRWYLNASEWIYYDDASTYAPVQIDYVGANKTNFFNLEEKAIDPAVFDVPTVCLNGGIECDVCVDAAETVFELGCGAASSAISALCGPFAAVCEAALDYGCSEVVSHYDAAKWACTEVGFC</sequence>
<dbReference type="AlphaFoldDB" id="A0A9Q0L7J4"/>
<organism evidence="2 3">
    <name type="scientific">Anaeramoeba ignava</name>
    <name type="common">Anaerobic marine amoeba</name>
    <dbReference type="NCBI Taxonomy" id="1746090"/>
    <lineage>
        <taxon>Eukaryota</taxon>
        <taxon>Metamonada</taxon>
        <taxon>Anaeramoebidae</taxon>
        <taxon>Anaeramoeba</taxon>
    </lineage>
</organism>
<keyword evidence="1" id="KW-0732">Signal</keyword>
<evidence type="ECO:0000313" key="2">
    <source>
        <dbReference type="EMBL" id="KAJ5067802.1"/>
    </source>
</evidence>
<evidence type="ECO:0000313" key="3">
    <source>
        <dbReference type="Proteomes" id="UP001149090"/>
    </source>
</evidence>
<reference evidence="2" key="1">
    <citation type="submission" date="2022-10" db="EMBL/GenBank/DDBJ databases">
        <title>Novel sulphate-reducing endosymbionts in the free-living metamonad Anaeramoeba.</title>
        <authorList>
            <person name="Jerlstrom-Hultqvist J."/>
            <person name="Cepicka I."/>
            <person name="Gallot-Lavallee L."/>
            <person name="Salas-Leiva D."/>
            <person name="Curtis B.A."/>
            <person name="Zahonova K."/>
            <person name="Pipaliya S."/>
            <person name="Dacks J."/>
            <person name="Roger A.J."/>
        </authorList>
    </citation>
    <scope>NUCLEOTIDE SEQUENCE</scope>
    <source>
        <strain evidence="2">BMAN</strain>
    </source>
</reference>
<comment type="caution">
    <text evidence="2">The sequence shown here is derived from an EMBL/GenBank/DDBJ whole genome shotgun (WGS) entry which is preliminary data.</text>
</comment>
<dbReference type="Proteomes" id="UP001149090">
    <property type="component" value="Unassembled WGS sequence"/>
</dbReference>